<dbReference type="NCBIfam" id="NF008229">
    <property type="entry name" value="PRK10996.1"/>
    <property type="match status" value="1"/>
</dbReference>
<dbReference type="Proteomes" id="UP000289784">
    <property type="component" value="Unassembled WGS sequence"/>
</dbReference>
<dbReference type="InterPro" id="IPR017937">
    <property type="entry name" value="Thioredoxin_CS"/>
</dbReference>
<organism evidence="9 10">
    <name type="scientific">Pseudoxanthomonas composti</name>
    <dbReference type="NCBI Taxonomy" id="2137479"/>
    <lineage>
        <taxon>Bacteria</taxon>
        <taxon>Pseudomonadati</taxon>
        <taxon>Pseudomonadota</taxon>
        <taxon>Gammaproteobacteria</taxon>
        <taxon>Lysobacterales</taxon>
        <taxon>Lysobacteraceae</taxon>
        <taxon>Pseudoxanthomonas</taxon>
    </lineage>
</organism>
<dbReference type="InterPro" id="IPR005746">
    <property type="entry name" value="Thioredoxin"/>
</dbReference>
<dbReference type="NCBIfam" id="TIGR01068">
    <property type="entry name" value="thioredoxin"/>
    <property type="match status" value="1"/>
</dbReference>
<dbReference type="AlphaFoldDB" id="A0A4Q1JSQ7"/>
<dbReference type="InterPro" id="IPR049299">
    <property type="entry name" value="Thio2_N"/>
</dbReference>
<keyword evidence="3" id="KW-0479">Metal-binding</keyword>
<dbReference type="InterPro" id="IPR036249">
    <property type="entry name" value="Thioredoxin-like_sf"/>
</dbReference>
<dbReference type="CDD" id="cd02947">
    <property type="entry name" value="TRX_family"/>
    <property type="match status" value="1"/>
</dbReference>
<keyword evidence="6" id="KW-0676">Redox-active center</keyword>
<dbReference type="Pfam" id="PF00085">
    <property type="entry name" value="Thioredoxin"/>
    <property type="match status" value="1"/>
</dbReference>
<accession>A0A4Q1JSQ7</accession>
<dbReference type="GO" id="GO:0045454">
    <property type="term" value="P:cell redox homeostasis"/>
    <property type="evidence" value="ECO:0007669"/>
    <property type="project" value="TreeGrafter"/>
</dbReference>
<keyword evidence="5" id="KW-1015">Disulfide bond</keyword>
<dbReference type="PRINTS" id="PR00421">
    <property type="entry name" value="THIOREDOXIN"/>
</dbReference>
<dbReference type="Pfam" id="PF21352">
    <property type="entry name" value="Zn_ribbon_Thio2"/>
    <property type="match status" value="1"/>
</dbReference>
<evidence type="ECO:0000259" key="8">
    <source>
        <dbReference type="PROSITE" id="PS51352"/>
    </source>
</evidence>
<evidence type="ECO:0000256" key="3">
    <source>
        <dbReference type="ARBA" id="ARBA00022723"/>
    </source>
</evidence>
<dbReference type="InterPro" id="IPR013766">
    <property type="entry name" value="Thioredoxin_domain"/>
</dbReference>
<dbReference type="PANTHER" id="PTHR45663:SF11">
    <property type="entry name" value="GEO12009P1"/>
    <property type="match status" value="1"/>
</dbReference>
<evidence type="ECO:0000256" key="2">
    <source>
        <dbReference type="ARBA" id="ARBA00022448"/>
    </source>
</evidence>
<evidence type="ECO:0000256" key="4">
    <source>
        <dbReference type="ARBA" id="ARBA00022982"/>
    </source>
</evidence>
<feature type="domain" description="Thioredoxin" evidence="8">
    <location>
        <begin position="40"/>
        <end position="145"/>
    </location>
</feature>
<comment type="caution">
    <text evidence="9">The sequence shown here is derived from an EMBL/GenBank/DDBJ whole genome shotgun (WGS) entry which is preliminary data.</text>
</comment>
<dbReference type="Gene3D" id="3.40.30.10">
    <property type="entry name" value="Glutaredoxin"/>
    <property type="match status" value="1"/>
</dbReference>
<evidence type="ECO:0000256" key="5">
    <source>
        <dbReference type="ARBA" id="ARBA00023157"/>
    </source>
</evidence>
<keyword evidence="4" id="KW-0249">Electron transport</keyword>
<dbReference type="EMBL" id="SAWZ01000010">
    <property type="protein sequence ID" value="RXR01465.1"/>
    <property type="molecule type" value="Genomic_DNA"/>
</dbReference>
<gene>
    <name evidence="9" type="primary">trxC</name>
    <name evidence="9" type="ORF">EPA99_16200</name>
</gene>
<evidence type="ECO:0000313" key="9">
    <source>
        <dbReference type="EMBL" id="RXR01465.1"/>
    </source>
</evidence>
<reference evidence="9 10" key="1">
    <citation type="submission" date="2019-01" db="EMBL/GenBank/DDBJ databases">
        <title>Pseudoxanthomonas composti sp. nov., isolated from compost.</title>
        <authorList>
            <person name="Yang G."/>
        </authorList>
    </citation>
    <scope>NUCLEOTIDE SEQUENCE [LARGE SCALE GENOMIC DNA]</scope>
    <source>
        <strain evidence="9 10">GSS15</strain>
    </source>
</reference>
<dbReference type="Gene3D" id="2.30.30.380">
    <property type="entry name" value="Zn-finger domain of Sec23/24"/>
    <property type="match status" value="1"/>
</dbReference>
<dbReference type="SUPFAM" id="SSF52833">
    <property type="entry name" value="Thioredoxin-like"/>
    <property type="match status" value="1"/>
</dbReference>
<dbReference type="GO" id="GO:0046872">
    <property type="term" value="F:metal ion binding"/>
    <property type="evidence" value="ECO:0007669"/>
    <property type="project" value="UniProtKB-KW"/>
</dbReference>
<dbReference type="PROSITE" id="PS51352">
    <property type="entry name" value="THIOREDOXIN_2"/>
    <property type="match status" value="1"/>
</dbReference>
<evidence type="ECO:0000313" key="10">
    <source>
        <dbReference type="Proteomes" id="UP000289784"/>
    </source>
</evidence>
<protein>
    <recommendedName>
        <fullName evidence="7">Thioredoxin</fullName>
    </recommendedName>
</protein>
<dbReference type="GO" id="GO:0005829">
    <property type="term" value="C:cytosol"/>
    <property type="evidence" value="ECO:0007669"/>
    <property type="project" value="TreeGrafter"/>
</dbReference>
<keyword evidence="2" id="KW-0813">Transport</keyword>
<evidence type="ECO:0000256" key="7">
    <source>
        <dbReference type="NCBIfam" id="TIGR01068"/>
    </source>
</evidence>
<dbReference type="OrthoDB" id="9790390at2"/>
<dbReference type="PROSITE" id="PS00194">
    <property type="entry name" value="THIOREDOXIN_1"/>
    <property type="match status" value="1"/>
</dbReference>
<keyword evidence="10" id="KW-1185">Reference proteome</keyword>
<dbReference type="GO" id="GO:0015035">
    <property type="term" value="F:protein-disulfide reductase activity"/>
    <property type="evidence" value="ECO:0007669"/>
    <property type="project" value="UniProtKB-UniRule"/>
</dbReference>
<evidence type="ECO:0000256" key="6">
    <source>
        <dbReference type="ARBA" id="ARBA00023284"/>
    </source>
</evidence>
<dbReference type="RefSeq" id="WP_129472282.1">
    <property type="nucleotide sequence ID" value="NZ_SAWZ01000010.1"/>
</dbReference>
<dbReference type="PANTHER" id="PTHR45663">
    <property type="entry name" value="GEO12009P1"/>
    <property type="match status" value="1"/>
</dbReference>
<name>A0A4Q1JSQ7_9GAMM</name>
<evidence type="ECO:0000256" key="1">
    <source>
        <dbReference type="ARBA" id="ARBA00008987"/>
    </source>
</evidence>
<comment type="similarity">
    <text evidence="1">Belongs to the thioredoxin family.</text>
</comment>
<dbReference type="FunFam" id="3.40.30.10:FF:000001">
    <property type="entry name" value="Thioredoxin"/>
    <property type="match status" value="1"/>
</dbReference>
<sequence>MSDPLLVACPHCDALNRVPQARLRERPQCGRCKRGLFERQPLALTAARFAAHAERADLPLLLDFWATWCGPCKTMAPQFQQAAAQLEPGMRLAKIDTDAEPALATRYGIRSIPTLVLVQHGRELARQAGAVPAAEIVRWVRAQGIA</sequence>
<proteinExistence type="inferred from homology"/>